<evidence type="ECO:0000256" key="1">
    <source>
        <dbReference type="ARBA" id="ARBA00001947"/>
    </source>
</evidence>
<feature type="transmembrane region" description="Helical" evidence="12">
    <location>
        <begin position="35"/>
        <end position="53"/>
    </location>
</feature>
<dbReference type="AlphaFoldDB" id="A0A2S7U2L5"/>
<feature type="transmembrane region" description="Helical" evidence="12">
    <location>
        <begin position="165"/>
        <end position="190"/>
    </location>
</feature>
<dbReference type="GO" id="GO:0046872">
    <property type="term" value="F:metal ion binding"/>
    <property type="evidence" value="ECO:0007669"/>
    <property type="project" value="UniProtKB-KW"/>
</dbReference>
<dbReference type="OrthoDB" id="166377at2"/>
<sequence>MIEFKLFGIPIRVEPIFWLTMGFLGLMRYDPRSSADLLMLAMFVIAGFLSLLIHEMGHALMIKHYKLPTQVVLSNFGGYATYPAGILNRKQSFLVTAAGPGSQILVAIAVFFISPYLGLAGNMLSHFIGTFVLISVIWAIFNCLPILPLDGGQMLGAIMGPRRKAGVHLTGIIIAALIGVVAIYIGYYIASLFMGMFAYQNYQAWQQTKS</sequence>
<dbReference type="GO" id="GO:0006508">
    <property type="term" value="P:proteolysis"/>
    <property type="evidence" value="ECO:0007669"/>
    <property type="project" value="UniProtKB-KW"/>
</dbReference>
<evidence type="ECO:0000256" key="8">
    <source>
        <dbReference type="ARBA" id="ARBA00022833"/>
    </source>
</evidence>
<evidence type="ECO:0000256" key="7">
    <source>
        <dbReference type="ARBA" id="ARBA00022801"/>
    </source>
</evidence>
<evidence type="ECO:0000256" key="9">
    <source>
        <dbReference type="ARBA" id="ARBA00022989"/>
    </source>
</evidence>
<feature type="transmembrane region" description="Helical" evidence="12">
    <location>
        <begin position="12"/>
        <end position="29"/>
    </location>
</feature>
<evidence type="ECO:0000313" key="15">
    <source>
        <dbReference type="Proteomes" id="UP000239907"/>
    </source>
</evidence>
<evidence type="ECO:0000256" key="10">
    <source>
        <dbReference type="ARBA" id="ARBA00023049"/>
    </source>
</evidence>
<dbReference type="GO" id="GO:0016020">
    <property type="term" value="C:membrane"/>
    <property type="evidence" value="ECO:0007669"/>
    <property type="project" value="UniProtKB-SubCell"/>
</dbReference>
<evidence type="ECO:0000256" key="5">
    <source>
        <dbReference type="ARBA" id="ARBA00022692"/>
    </source>
</evidence>
<feature type="domain" description="Peptidase M50" evidence="13">
    <location>
        <begin position="122"/>
        <end position="182"/>
    </location>
</feature>
<dbReference type="GO" id="GO:0008237">
    <property type="term" value="F:metallopeptidase activity"/>
    <property type="evidence" value="ECO:0007669"/>
    <property type="project" value="UniProtKB-KW"/>
</dbReference>
<keyword evidence="7" id="KW-0378">Hydrolase</keyword>
<comment type="cofactor">
    <cofactor evidence="1">
        <name>Zn(2+)</name>
        <dbReference type="ChEBI" id="CHEBI:29105"/>
    </cofactor>
</comment>
<organism evidence="14 15">
    <name type="scientific">Rubritalea profundi</name>
    <dbReference type="NCBI Taxonomy" id="1658618"/>
    <lineage>
        <taxon>Bacteria</taxon>
        <taxon>Pseudomonadati</taxon>
        <taxon>Verrucomicrobiota</taxon>
        <taxon>Verrucomicrobiia</taxon>
        <taxon>Verrucomicrobiales</taxon>
        <taxon>Rubritaleaceae</taxon>
        <taxon>Rubritalea</taxon>
    </lineage>
</organism>
<keyword evidence="15" id="KW-1185">Reference proteome</keyword>
<evidence type="ECO:0000256" key="6">
    <source>
        <dbReference type="ARBA" id="ARBA00022723"/>
    </source>
</evidence>
<name>A0A2S7U2L5_9BACT</name>
<evidence type="ECO:0000256" key="4">
    <source>
        <dbReference type="ARBA" id="ARBA00022670"/>
    </source>
</evidence>
<evidence type="ECO:0000256" key="2">
    <source>
        <dbReference type="ARBA" id="ARBA00004141"/>
    </source>
</evidence>
<feature type="transmembrane region" description="Helical" evidence="12">
    <location>
        <begin position="93"/>
        <end position="117"/>
    </location>
</feature>
<evidence type="ECO:0000256" key="12">
    <source>
        <dbReference type="SAM" id="Phobius"/>
    </source>
</evidence>
<dbReference type="Pfam" id="PF02163">
    <property type="entry name" value="Peptidase_M50"/>
    <property type="match status" value="1"/>
</dbReference>
<comment type="subcellular location">
    <subcellularLocation>
        <location evidence="2">Membrane</location>
        <topology evidence="2">Multi-pass membrane protein</topology>
    </subcellularLocation>
</comment>
<protein>
    <recommendedName>
        <fullName evidence="13">Peptidase M50 domain-containing protein</fullName>
    </recommendedName>
</protein>
<dbReference type="RefSeq" id="WP_105043711.1">
    <property type="nucleotide sequence ID" value="NZ_MQWA01000001.1"/>
</dbReference>
<keyword evidence="11 12" id="KW-0472">Membrane</keyword>
<evidence type="ECO:0000259" key="13">
    <source>
        <dbReference type="Pfam" id="PF02163"/>
    </source>
</evidence>
<keyword evidence="10" id="KW-0482">Metalloprotease</keyword>
<keyword evidence="9 12" id="KW-1133">Transmembrane helix</keyword>
<dbReference type="EMBL" id="MQWA01000001">
    <property type="protein sequence ID" value="PQJ29218.1"/>
    <property type="molecule type" value="Genomic_DNA"/>
</dbReference>
<evidence type="ECO:0000256" key="3">
    <source>
        <dbReference type="ARBA" id="ARBA00007931"/>
    </source>
</evidence>
<accession>A0A2S7U2L5</accession>
<keyword evidence="4" id="KW-0645">Protease</keyword>
<dbReference type="PANTHER" id="PTHR39188">
    <property type="entry name" value="MEMBRANE-ASSOCIATED ZINC METALLOPROTEASE M50B"/>
    <property type="match status" value="1"/>
</dbReference>
<evidence type="ECO:0000313" key="14">
    <source>
        <dbReference type="EMBL" id="PQJ29218.1"/>
    </source>
</evidence>
<dbReference type="PANTHER" id="PTHR39188:SF3">
    <property type="entry name" value="STAGE IV SPORULATION PROTEIN FB"/>
    <property type="match status" value="1"/>
</dbReference>
<dbReference type="InterPro" id="IPR008915">
    <property type="entry name" value="Peptidase_M50"/>
</dbReference>
<evidence type="ECO:0000256" key="11">
    <source>
        <dbReference type="ARBA" id="ARBA00023136"/>
    </source>
</evidence>
<keyword evidence="8" id="KW-0862">Zinc</keyword>
<reference evidence="14 15" key="1">
    <citation type="submission" date="2016-12" db="EMBL/GenBank/DDBJ databases">
        <title>Study of bacterial adaptation to deep sea.</title>
        <authorList>
            <person name="Song J."/>
            <person name="Yoshizawa S."/>
            <person name="Kogure K."/>
        </authorList>
    </citation>
    <scope>NUCLEOTIDE SEQUENCE [LARGE SCALE GENOMIC DNA]</scope>
    <source>
        <strain evidence="14 15">SAORIC-165</strain>
    </source>
</reference>
<comment type="caution">
    <text evidence="14">The sequence shown here is derived from an EMBL/GenBank/DDBJ whole genome shotgun (WGS) entry which is preliminary data.</text>
</comment>
<comment type="similarity">
    <text evidence="3">Belongs to the peptidase M50B family.</text>
</comment>
<keyword evidence="6" id="KW-0479">Metal-binding</keyword>
<keyword evidence="5 12" id="KW-0812">Transmembrane</keyword>
<gene>
    <name evidence="14" type="ORF">BSZ32_12430</name>
</gene>
<feature type="transmembrane region" description="Helical" evidence="12">
    <location>
        <begin position="123"/>
        <end position="144"/>
    </location>
</feature>
<proteinExistence type="inferred from homology"/>
<dbReference type="Proteomes" id="UP000239907">
    <property type="component" value="Unassembled WGS sequence"/>
</dbReference>